<evidence type="ECO:0000313" key="9">
    <source>
        <dbReference type="Proteomes" id="UP001314796"/>
    </source>
</evidence>
<evidence type="ECO:0000256" key="2">
    <source>
        <dbReference type="ARBA" id="ARBA00022448"/>
    </source>
</evidence>
<dbReference type="RefSeq" id="WP_204404374.1">
    <property type="nucleotide sequence ID" value="NZ_JAFBEE010000030.1"/>
</dbReference>
<dbReference type="NCBIfam" id="TIGR02181">
    <property type="entry name" value="GRX_bact"/>
    <property type="match status" value="1"/>
</dbReference>
<dbReference type="SUPFAM" id="SSF52833">
    <property type="entry name" value="Thioredoxin-like"/>
    <property type="match status" value="1"/>
</dbReference>
<evidence type="ECO:0000256" key="6">
    <source>
        <dbReference type="RuleBase" id="RU364065"/>
    </source>
</evidence>
<keyword evidence="9" id="KW-1185">Reference proteome</keyword>
<dbReference type="InterPro" id="IPR011767">
    <property type="entry name" value="GLR_AS"/>
</dbReference>
<dbReference type="InterPro" id="IPR002109">
    <property type="entry name" value="Glutaredoxin"/>
</dbReference>
<evidence type="ECO:0000256" key="5">
    <source>
        <dbReference type="ARBA" id="ARBA00023284"/>
    </source>
</evidence>
<evidence type="ECO:0000256" key="4">
    <source>
        <dbReference type="ARBA" id="ARBA00023157"/>
    </source>
</evidence>
<dbReference type="InterPro" id="IPR011900">
    <property type="entry name" value="GRX_bact"/>
</dbReference>
<keyword evidence="6" id="KW-0963">Cytoplasm</keyword>
<dbReference type="PROSITE" id="PS00195">
    <property type="entry name" value="GLUTAREDOXIN_1"/>
    <property type="match status" value="1"/>
</dbReference>
<evidence type="ECO:0000259" key="7">
    <source>
        <dbReference type="Pfam" id="PF00462"/>
    </source>
</evidence>
<dbReference type="PANTHER" id="PTHR46679:SF1">
    <property type="entry name" value="GLUTAREDOXIN-2, MITOCHONDRIAL"/>
    <property type="match status" value="1"/>
</dbReference>
<dbReference type="InterPro" id="IPR036249">
    <property type="entry name" value="Thioredoxin-like_sf"/>
</dbReference>
<comment type="function">
    <text evidence="6">Has a glutathione-disulfide oxidoreductase activity in the presence of NADPH and glutathione reductase. Reduces low molecular weight disulfides and proteins.</text>
</comment>
<reference evidence="8 9" key="1">
    <citation type="submission" date="2021-01" db="EMBL/GenBank/DDBJ databases">
        <title>Genomic Encyclopedia of Type Strains, Phase IV (KMG-IV): sequencing the most valuable type-strain genomes for metagenomic binning, comparative biology and taxonomic classification.</title>
        <authorList>
            <person name="Goeker M."/>
        </authorList>
    </citation>
    <scope>NUCLEOTIDE SEQUENCE [LARGE SCALE GENOMIC DNA]</scope>
    <source>
        <strain evidence="8 9">DSM 25890</strain>
    </source>
</reference>
<sequence length="84" mass="9737">MKEVTLYTKDFCPFCHKAIALLEKKGVKFTNIDVTHDEETFQKVMKKTGWDSVPQIFIEDEFIGGCDDMHLLDKNEELNKKLGI</sequence>
<keyword evidence="3 6" id="KW-0249">Electron transport</keyword>
<keyword evidence="4" id="KW-1015">Disulfide bond</keyword>
<dbReference type="PRINTS" id="PR00160">
    <property type="entry name" value="GLUTAREDOXIN"/>
</dbReference>
<evidence type="ECO:0000256" key="1">
    <source>
        <dbReference type="ARBA" id="ARBA00007787"/>
    </source>
</evidence>
<keyword evidence="5 6" id="KW-0676">Redox-active center</keyword>
<gene>
    <name evidence="8" type="ORF">JOC73_002880</name>
</gene>
<dbReference type="PROSITE" id="PS51354">
    <property type="entry name" value="GLUTAREDOXIN_2"/>
    <property type="match status" value="1"/>
</dbReference>
<dbReference type="Proteomes" id="UP001314796">
    <property type="component" value="Unassembled WGS sequence"/>
</dbReference>
<dbReference type="Gene3D" id="3.40.30.10">
    <property type="entry name" value="Glutaredoxin"/>
    <property type="match status" value="1"/>
</dbReference>
<keyword evidence="2 6" id="KW-0813">Transport</keyword>
<name>A0ABS2NTL5_9FIRM</name>
<evidence type="ECO:0000313" key="8">
    <source>
        <dbReference type="EMBL" id="MBM7616298.1"/>
    </source>
</evidence>
<organism evidence="8 9">
    <name type="scientific">Alkaliphilus hydrothermalis</name>
    <dbReference type="NCBI Taxonomy" id="1482730"/>
    <lineage>
        <taxon>Bacteria</taxon>
        <taxon>Bacillati</taxon>
        <taxon>Bacillota</taxon>
        <taxon>Clostridia</taxon>
        <taxon>Peptostreptococcales</taxon>
        <taxon>Natronincolaceae</taxon>
        <taxon>Alkaliphilus</taxon>
    </lineage>
</organism>
<proteinExistence type="inferred from homology"/>
<dbReference type="PANTHER" id="PTHR46679">
    <property type="match status" value="1"/>
</dbReference>
<comment type="similarity">
    <text evidence="1 6">Belongs to the glutaredoxin family.</text>
</comment>
<accession>A0ABS2NTL5</accession>
<comment type="caution">
    <text evidence="8">The sequence shown here is derived from an EMBL/GenBank/DDBJ whole genome shotgun (WGS) entry which is preliminary data.</text>
</comment>
<evidence type="ECO:0000256" key="3">
    <source>
        <dbReference type="ARBA" id="ARBA00022982"/>
    </source>
</evidence>
<dbReference type="InterPro" id="IPR014025">
    <property type="entry name" value="Glutaredoxin_subgr"/>
</dbReference>
<protein>
    <recommendedName>
        <fullName evidence="6">Glutaredoxin</fullName>
    </recommendedName>
</protein>
<dbReference type="EMBL" id="JAFBEE010000030">
    <property type="protein sequence ID" value="MBM7616298.1"/>
    <property type="molecule type" value="Genomic_DNA"/>
</dbReference>
<dbReference type="Pfam" id="PF00462">
    <property type="entry name" value="Glutaredoxin"/>
    <property type="match status" value="1"/>
</dbReference>
<feature type="domain" description="Glutaredoxin" evidence="7">
    <location>
        <begin position="4"/>
        <end position="63"/>
    </location>
</feature>